<comment type="caution">
    <text evidence="2">The sequence shown here is derived from an EMBL/GenBank/DDBJ whole genome shotgun (WGS) entry which is preliminary data.</text>
</comment>
<dbReference type="Proteomes" id="UP000193411">
    <property type="component" value="Unassembled WGS sequence"/>
</dbReference>
<dbReference type="AlphaFoldDB" id="A0A1Y2HZQ0"/>
<evidence type="ECO:0000313" key="2">
    <source>
        <dbReference type="EMBL" id="ORZ38642.1"/>
    </source>
</evidence>
<reference evidence="2 3" key="1">
    <citation type="submission" date="2016-07" db="EMBL/GenBank/DDBJ databases">
        <title>Pervasive Adenine N6-methylation of Active Genes in Fungi.</title>
        <authorList>
            <consortium name="DOE Joint Genome Institute"/>
            <person name="Mondo S.J."/>
            <person name="Dannebaum R.O."/>
            <person name="Kuo R.C."/>
            <person name="Labutti K."/>
            <person name="Haridas S."/>
            <person name="Kuo A."/>
            <person name="Salamov A."/>
            <person name="Ahrendt S.R."/>
            <person name="Lipzen A."/>
            <person name="Sullivan W."/>
            <person name="Andreopoulos W.B."/>
            <person name="Clum A."/>
            <person name="Lindquist E."/>
            <person name="Daum C."/>
            <person name="Ramamoorthy G.K."/>
            <person name="Gryganskyi A."/>
            <person name="Culley D."/>
            <person name="Magnuson J.K."/>
            <person name="James T.Y."/>
            <person name="O'Malley M.A."/>
            <person name="Stajich J.E."/>
            <person name="Spatafora J.W."/>
            <person name="Visel A."/>
            <person name="Grigoriev I.V."/>
        </authorList>
    </citation>
    <scope>NUCLEOTIDE SEQUENCE [LARGE SCALE GENOMIC DNA]</scope>
    <source>
        <strain evidence="2 3">PL171</strain>
    </source>
</reference>
<evidence type="ECO:0000256" key="1">
    <source>
        <dbReference type="SAM" id="MobiDB-lite"/>
    </source>
</evidence>
<name>A0A1Y2HZQ0_9FUNG</name>
<feature type="region of interest" description="Disordered" evidence="1">
    <location>
        <begin position="129"/>
        <end position="151"/>
    </location>
</feature>
<feature type="region of interest" description="Disordered" evidence="1">
    <location>
        <begin position="9"/>
        <end position="28"/>
    </location>
</feature>
<sequence length="286" mass="30442">MNGYGTVLQQNHGAGSKGHGRFAGSARPGKKPKVIIVLPPSMRNINLQRLEYVAQDCLDDDQVTIKDLNVQFAWLADVDIAELEAGAPVPSSHQEYLSFAAERSHYTTVAPAGIPPPAAAAPVDTATRALTPLPVPPTATRPSTSAPSSSASGGTFRVFVSNLHPDLPNTALRSLVPAGLQLVDLATNPIRPIGPQKELVLSANFVFASDADATHFMNSVKQATNAGEFEQYVVPGLRAQVSNPMPVLSRNRPPLHPPPVARIPMRGVVRPVRYLPLVRSAIPCPC</sequence>
<organism evidence="2 3">
    <name type="scientific">Catenaria anguillulae PL171</name>
    <dbReference type="NCBI Taxonomy" id="765915"/>
    <lineage>
        <taxon>Eukaryota</taxon>
        <taxon>Fungi</taxon>
        <taxon>Fungi incertae sedis</taxon>
        <taxon>Blastocladiomycota</taxon>
        <taxon>Blastocladiomycetes</taxon>
        <taxon>Blastocladiales</taxon>
        <taxon>Catenariaceae</taxon>
        <taxon>Catenaria</taxon>
    </lineage>
</organism>
<feature type="compositionally biased region" description="Low complexity" evidence="1">
    <location>
        <begin position="140"/>
        <end position="151"/>
    </location>
</feature>
<dbReference type="EMBL" id="MCFL01000008">
    <property type="protein sequence ID" value="ORZ38642.1"/>
    <property type="molecule type" value="Genomic_DNA"/>
</dbReference>
<protein>
    <submittedName>
        <fullName evidence="2">Uncharacterized protein</fullName>
    </submittedName>
</protein>
<evidence type="ECO:0000313" key="3">
    <source>
        <dbReference type="Proteomes" id="UP000193411"/>
    </source>
</evidence>
<keyword evidence="3" id="KW-1185">Reference proteome</keyword>
<accession>A0A1Y2HZQ0</accession>
<proteinExistence type="predicted"/>
<gene>
    <name evidence="2" type="ORF">BCR44DRAFT_1296312</name>
</gene>